<keyword evidence="2" id="KW-1185">Reference proteome</keyword>
<dbReference type="PANTHER" id="PTHR21310">
    <property type="entry name" value="AMINOGLYCOSIDE PHOSPHOTRANSFERASE-RELATED-RELATED"/>
    <property type="match status" value="1"/>
</dbReference>
<sequence>MPSHVSPATWTPVPLPFSRPAASDIPNASEIRACPAEIHSRSGTRIVAFPYYLVKYGTSTNTREGQALLYLEACVHNVPAPRLNAMFQDSDETFIVMDRIPGQTLDEAWEGLSEAEKDGITAELKVVFDEMRHQPCPWTDHFGALDGGPMPYFLFTSHEGDTGITGPFKD</sequence>
<organism evidence="1 2">
    <name type="scientific">Lecanosticta acicola</name>
    <dbReference type="NCBI Taxonomy" id="111012"/>
    <lineage>
        <taxon>Eukaryota</taxon>
        <taxon>Fungi</taxon>
        <taxon>Dikarya</taxon>
        <taxon>Ascomycota</taxon>
        <taxon>Pezizomycotina</taxon>
        <taxon>Dothideomycetes</taxon>
        <taxon>Dothideomycetidae</taxon>
        <taxon>Mycosphaerellales</taxon>
        <taxon>Mycosphaerellaceae</taxon>
        <taxon>Lecanosticta</taxon>
    </lineage>
</organism>
<dbReference type="InterPro" id="IPR011009">
    <property type="entry name" value="Kinase-like_dom_sf"/>
</dbReference>
<dbReference type="PANTHER" id="PTHR21310:SF48">
    <property type="entry name" value="AMINOGLYCOSIDE PHOSPHOTRANSFERASE DOMAIN-CONTAINING PROTEIN"/>
    <property type="match status" value="1"/>
</dbReference>
<evidence type="ECO:0000313" key="2">
    <source>
        <dbReference type="Proteomes" id="UP001296104"/>
    </source>
</evidence>
<dbReference type="EMBL" id="CAVMBE010000033">
    <property type="protein sequence ID" value="CAK4029590.1"/>
    <property type="molecule type" value="Genomic_DNA"/>
</dbReference>
<accession>A0AAI8Z0C4</accession>
<evidence type="ECO:0000313" key="1">
    <source>
        <dbReference type="EMBL" id="CAK4029590.1"/>
    </source>
</evidence>
<proteinExistence type="predicted"/>
<dbReference type="InterPro" id="IPR051678">
    <property type="entry name" value="AGP_Transferase"/>
</dbReference>
<dbReference type="Proteomes" id="UP001296104">
    <property type="component" value="Unassembled WGS sequence"/>
</dbReference>
<gene>
    <name evidence="1" type="ORF">LECACI_7A005283</name>
</gene>
<dbReference type="AlphaFoldDB" id="A0AAI8Z0C4"/>
<comment type="caution">
    <text evidence="1">The sequence shown here is derived from an EMBL/GenBank/DDBJ whole genome shotgun (WGS) entry which is preliminary data.</text>
</comment>
<dbReference type="SUPFAM" id="SSF56112">
    <property type="entry name" value="Protein kinase-like (PK-like)"/>
    <property type="match status" value="1"/>
</dbReference>
<reference evidence="1" key="1">
    <citation type="submission" date="2023-11" db="EMBL/GenBank/DDBJ databases">
        <authorList>
            <person name="Alioto T."/>
            <person name="Alioto T."/>
            <person name="Gomez Garrido J."/>
        </authorList>
    </citation>
    <scope>NUCLEOTIDE SEQUENCE</scope>
</reference>
<name>A0AAI8Z0C4_9PEZI</name>
<protein>
    <submittedName>
        <fullName evidence="1">Uncharacterized protein</fullName>
    </submittedName>
</protein>